<evidence type="ECO:0000256" key="2">
    <source>
        <dbReference type="ARBA" id="ARBA00022692"/>
    </source>
</evidence>
<keyword evidence="4 5" id="KW-0472">Membrane</keyword>
<dbReference type="InterPro" id="IPR020846">
    <property type="entry name" value="MFS_dom"/>
</dbReference>
<name>H2J205_RAHAC</name>
<accession>H2J205</accession>
<dbReference type="InterPro" id="IPR051788">
    <property type="entry name" value="MFS_Transporter"/>
</dbReference>
<feature type="transmembrane region" description="Helical" evidence="5">
    <location>
        <begin position="310"/>
        <end position="328"/>
    </location>
</feature>
<sequence>MSLSSEMESVDAHAGSPARRVATRAIFFVTGMAMGLWAALVPYAQLRTHSEAGDLGLLLLCLGAGSLLSMLGSGRIIGRFGCRAVIVAAVVLYCLMLPLLAVFSAIWLLALSLFIFGMGIGLADVAVNVQGTLVEQAADKPLMSGFHCLWSVGGIAGAGGGALLLSAGITPLGSTFFAVALVALVTAWSFRGMLPFGAHEEEGAEGKPKARPNFRLVLMAVMAMICFMAEGAVLDWGGVFLTRERGLALEHAGWGFAVFAVTMSLMRLTGDAIVSALGRKRILVVGGVLGIAGYLMVVLLPGWILPLCGFALVGIGAANIVPVLITLAGQEKVMPVNMSVAMVATLGYLGVLGGPAVIGFIAHLSSLYVAFSVVAAAFLIITLGAYKLKY</sequence>
<evidence type="ECO:0000256" key="1">
    <source>
        <dbReference type="ARBA" id="ARBA00004141"/>
    </source>
</evidence>
<dbReference type="InterPro" id="IPR036259">
    <property type="entry name" value="MFS_trans_sf"/>
</dbReference>
<feature type="transmembrane region" description="Helical" evidence="5">
    <location>
        <begin position="80"/>
        <end position="100"/>
    </location>
</feature>
<geneLocation type="plasmid" evidence="7 8">
    <name>pRahaq201</name>
</geneLocation>
<feature type="transmembrane region" description="Helical" evidence="5">
    <location>
        <begin position="340"/>
        <end position="361"/>
    </location>
</feature>
<feature type="transmembrane region" description="Helical" evidence="5">
    <location>
        <begin position="282"/>
        <end position="304"/>
    </location>
</feature>
<evidence type="ECO:0000256" key="5">
    <source>
        <dbReference type="SAM" id="Phobius"/>
    </source>
</evidence>
<proteinExistence type="predicted"/>
<dbReference type="CDD" id="cd17393">
    <property type="entry name" value="MFS_MosC_like"/>
    <property type="match status" value="1"/>
</dbReference>
<dbReference type="PROSITE" id="PS50850">
    <property type="entry name" value="MFS"/>
    <property type="match status" value="1"/>
</dbReference>
<evidence type="ECO:0000256" key="4">
    <source>
        <dbReference type="ARBA" id="ARBA00023136"/>
    </source>
</evidence>
<dbReference type="PATRIC" id="fig|745277.3.peg.4667"/>
<dbReference type="InterPro" id="IPR011701">
    <property type="entry name" value="MFS"/>
</dbReference>
<dbReference type="OrthoDB" id="9810941at2"/>
<evidence type="ECO:0000256" key="3">
    <source>
        <dbReference type="ARBA" id="ARBA00022989"/>
    </source>
</evidence>
<dbReference type="HOGENOM" id="CLU_035309_1_0_6"/>
<dbReference type="Proteomes" id="UP000009010">
    <property type="component" value="Plasmid pRahaq201"/>
</dbReference>
<dbReference type="EMBL" id="CP003245">
    <property type="protein sequence ID" value="AEX54602.1"/>
    <property type="molecule type" value="Genomic_DNA"/>
</dbReference>
<dbReference type="eggNOG" id="COG0738">
    <property type="taxonomic scope" value="Bacteria"/>
</dbReference>
<keyword evidence="7" id="KW-0614">Plasmid</keyword>
<gene>
    <name evidence="7" type="ordered locus">Rahaq2_4885</name>
</gene>
<dbReference type="GO" id="GO:0022857">
    <property type="term" value="F:transmembrane transporter activity"/>
    <property type="evidence" value="ECO:0007669"/>
    <property type="project" value="InterPro"/>
</dbReference>
<feature type="transmembrane region" description="Helical" evidence="5">
    <location>
        <begin position="148"/>
        <end position="169"/>
    </location>
</feature>
<evidence type="ECO:0000313" key="7">
    <source>
        <dbReference type="EMBL" id="AEX54602.1"/>
    </source>
</evidence>
<dbReference type="PANTHER" id="PTHR23514">
    <property type="entry name" value="BYPASS OF STOP CODON PROTEIN 6"/>
    <property type="match status" value="1"/>
</dbReference>
<feature type="transmembrane region" description="Helical" evidence="5">
    <location>
        <begin position="214"/>
        <end position="233"/>
    </location>
</feature>
<feature type="transmembrane region" description="Helical" evidence="5">
    <location>
        <begin position="106"/>
        <end position="127"/>
    </location>
</feature>
<protein>
    <submittedName>
        <fullName evidence="7">Major Facilitator Superfamily transporter</fullName>
    </submittedName>
</protein>
<dbReference type="Pfam" id="PF07690">
    <property type="entry name" value="MFS_1"/>
    <property type="match status" value="1"/>
</dbReference>
<dbReference type="SUPFAM" id="SSF103473">
    <property type="entry name" value="MFS general substrate transporter"/>
    <property type="match status" value="1"/>
</dbReference>
<organism evidence="7 8">
    <name type="scientific">Rahnella aquatilis (strain ATCC 33071 / DSM 4594 / JCM 1683 / NBRC 105701 / NCIMB 13365 / CIP 78.65)</name>
    <dbReference type="NCBI Taxonomy" id="745277"/>
    <lineage>
        <taxon>Bacteria</taxon>
        <taxon>Pseudomonadati</taxon>
        <taxon>Pseudomonadota</taxon>
        <taxon>Gammaproteobacteria</taxon>
        <taxon>Enterobacterales</taxon>
        <taxon>Yersiniaceae</taxon>
        <taxon>Rahnella</taxon>
    </lineage>
</organism>
<feature type="transmembrane region" description="Helical" evidence="5">
    <location>
        <begin position="21"/>
        <end position="43"/>
    </location>
</feature>
<dbReference type="Gene3D" id="1.20.1250.20">
    <property type="entry name" value="MFS general substrate transporter like domains"/>
    <property type="match status" value="2"/>
</dbReference>
<dbReference type="AlphaFoldDB" id="H2J205"/>
<comment type="subcellular location">
    <subcellularLocation>
        <location evidence="1">Membrane</location>
        <topology evidence="1">Multi-pass membrane protein</topology>
    </subcellularLocation>
</comment>
<evidence type="ECO:0000313" key="8">
    <source>
        <dbReference type="Proteomes" id="UP000009010"/>
    </source>
</evidence>
<keyword evidence="2 5" id="KW-0812">Transmembrane</keyword>
<dbReference type="PANTHER" id="PTHR23514:SF13">
    <property type="entry name" value="INNER MEMBRANE PROTEIN YBJJ"/>
    <property type="match status" value="1"/>
</dbReference>
<keyword evidence="3 5" id="KW-1133">Transmembrane helix</keyword>
<reference evidence="8" key="2">
    <citation type="submission" date="2012-01" db="EMBL/GenBank/DDBJ databases">
        <title>Complete sequence of plasmid 1 of Rahnella aquatilis CIP 78.65.</title>
        <authorList>
            <person name="Lucas S."/>
            <person name="Han J."/>
            <person name="Lapidus A."/>
            <person name="Cheng J.-F."/>
            <person name="Goodwin L."/>
            <person name="Pitluck S."/>
            <person name="Peters L."/>
            <person name="Ovchinnikova G."/>
            <person name="Held B."/>
            <person name="Detter J.C."/>
            <person name="Han C."/>
            <person name="Tapia R."/>
            <person name="Land M."/>
            <person name="Hauser L."/>
            <person name="Kyrpides N."/>
            <person name="Ivanova N."/>
            <person name="Pagani I."/>
            <person name="Sobecky P."/>
            <person name="Martinez R."/>
            <person name="Woyke T."/>
        </authorList>
    </citation>
    <scope>NUCLEOTIDE SEQUENCE [LARGE SCALE GENOMIC DNA]</scope>
    <source>
        <strain evidence="8">ATCC 33071 / DSM 4594 / JCM 1683 / NBRC 105701 / NCIMB 13365 / CIP 78.65</strain>
        <plasmid evidence="8">pRahaq201</plasmid>
    </source>
</reference>
<keyword evidence="8" id="KW-1185">Reference proteome</keyword>
<dbReference type="KEGG" id="raq:Rahaq2_4885"/>
<feature type="transmembrane region" description="Helical" evidence="5">
    <location>
        <begin position="55"/>
        <end position="73"/>
    </location>
</feature>
<evidence type="ECO:0000259" key="6">
    <source>
        <dbReference type="PROSITE" id="PS50850"/>
    </source>
</evidence>
<feature type="transmembrane region" description="Helical" evidence="5">
    <location>
        <begin position="253"/>
        <end position="270"/>
    </location>
</feature>
<dbReference type="RefSeq" id="WP_014341888.1">
    <property type="nucleotide sequence ID" value="NC_016835.1"/>
</dbReference>
<feature type="transmembrane region" description="Helical" evidence="5">
    <location>
        <begin position="175"/>
        <end position="194"/>
    </location>
</feature>
<feature type="domain" description="Major facilitator superfamily (MFS) profile" evidence="6">
    <location>
        <begin position="19"/>
        <end position="390"/>
    </location>
</feature>
<reference evidence="7 8" key="1">
    <citation type="journal article" date="2012" name="J. Bacteriol.">
        <title>Complete Genome Sequence of Rahnella aquatilis CIP 78.65.</title>
        <authorList>
            <person name="Martinez R.J."/>
            <person name="Bruce D."/>
            <person name="Detter C."/>
            <person name="Goodwin L.A."/>
            <person name="Han J."/>
            <person name="Han C.S."/>
            <person name="Held B."/>
            <person name="Land M.L."/>
            <person name="Mikhailova N."/>
            <person name="Nolan M."/>
            <person name="Pennacchio L."/>
            <person name="Pitluck S."/>
            <person name="Tapia R."/>
            <person name="Woyke T."/>
            <person name="Sobecky P.A."/>
        </authorList>
    </citation>
    <scope>NUCLEOTIDE SEQUENCE [LARGE SCALE GENOMIC DNA]</scope>
    <source>
        <strain evidence="8">ATCC 33071 / DSM 4594 / JCM 1683 / NBRC 105701 / NCIMB 13365 / CIP 78.65</strain>
        <plasmid evidence="7">pRahaq201</plasmid>
    </source>
</reference>
<dbReference type="GO" id="GO:0016020">
    <property type="term" value="C:membrane"/>
    <property type="evidence" value="ECO:0007669"/>
    <property type="project" value="UniProtKB-SubCell"/>
</dbReference>
<feature type="transmembrane region" description="Helical" evidence="5">
    <location>
        <begin position="367"/>
        <end position="386"/>
    </location>
</feature>